<dbReference type="Proteomes" id="UP001595190">
    <property type="component" value="Unassembled WGS sequence"/>
</dbReference>
<accession>A0ABV6ZRE5</accession>
<protein>
    <submittedName>
        <fullName evidence="1">Uncharacterized protein</fullName>
    </submittedName>
</protein>
<gene>
    <name evidence="1" type="ORF">ACETRX_34405</name>
</gene>
<comment type="caution">
    <text evidence="1">The sequence shown here is derived from an EMBL/GenBank/DDBJ whole genome shotgun (WGS) entry which is preliminary data.</text>
</comment>
<dbReference type="EMBL" id="JBHGPK010000042">
    <property type="protein sequence ID" value="MFC2254749.1"/>
    <property type="molecule type" value="Genomic_DNA"/>
</dbReference>
<evidence type="ECO:0000313" key="2">
    <source>
        <dbReference type="Proteomes" id="UP001595190"/>
    </source>
</evidence>
<reference evidence="1 2" key="1">
    <citation type="submission" date="2024-09" db="EMBL/GenBank/DDBJ databases">
        <title>Description of Labrys sedimenti sp. nov., isolated from a diclofenac-degrading enrichment culture, and genome-based reclassification of Labrys portucalensis as a later heterotypic synonym of Labrys neptuniae.</title>
        <authorList>
            <person name="Tancsics A."/>
            <person name="Csepanyi A."/>
        </authorList>
    </citation>
    <scope>NUCLEOTIDE SEQUENCE [LARGE SCALE GENOMIC DNA]</scope>
    <source>
        <strain evidence="1 2">LMG 23412</strain>
    </source>
</reference>
<name>A0ABV6ZRE5_9HYPH</name>
<evidence type="ECO:0000313" key="1">
    <source>
        <dbReference type="EMBL" id="MFC2254749.1"/>
    </source>
</evidence>
<proteinExistence type="predicted"/>
<sequence length="86" mass="10054">MSVLLGSFEELPAYHPYRAQQSLPIRCARSDIYARLNRLSGQTRIWTWICHAQAYDEWVLESPGWAAYPAADRDVWMMAWLIPRQA</sequence>
<organism evidence="1 2">
    <name type="scientific">Labrys neptuniae</name>
    <dbReference type="NCBI Taxonomy" id="376174"/>
    <lineage>
        <taxon>Bacteria</taxon>
        <taxon>Pseudomonadati</taxon>
        <taxon>Pseudomonadota</taxon>
        <taxon>Alphaproteobacteria</taxon>
        <taxon>Hyphomicrobiales</taxon>
        <taxon>Xanthobacteraceae</taxon>
        <taxon>Labrys</taxon>
    </lineage>
</organism>
<dbReference type="RefSeq" id="WP_394315370.1">
    <property type="nucleotide sequence ID" value="NZ_JBHGPK010000042.1"/>
</dbReference>